<reference evidence="3 4" key="1">
    <citation type="submission" date="2019-02" db="EMBL/GenBank/DDBJ databases">
        <title>Deep-cultivation of Planctomycetes and their phenomic and genomic characterization uncovers novel biology.</title>
        <authorList>
            <person name="Wiegand S."/>
            <person name="Jogler M."/>
            <person name="Boedeker C."/>
            <person name="Pinto D."/>
            <person name="Vollmers J."/>
            <person name="Rivas-Marin E."/>
            <person name="Kohn T."/>
            <person name="Peeters S.H."/>
            <person name="Heuer A."/>
            <person name="Rast P."/>
            <person name="Oberbeckmann S."/>
            <person name="Bunk B."/>
            <person name="Jeske O."/>
            <person name="Meyerdierks A."/>
            <person name="Storesund J.E."/>
            <person name="Kallscheuer N."/>
            <person name="Luecker S."/>
            <person name="Lage O.M."/>
            <person name="Pohl T."/>
            <person name="Merkel B.J."/>
            <person name="Hornburger P."/>
            <person name="Mueller R.-W."/>
            <person name="Bruemmer F."/>
            <person name="Labrenz M."/>
            <person name="Spormann A.M."/>
            <person name="Op Den Camp H."/>
            <person name="Overmann J."/>
            <person name="Amann R."/>
            <person name="Jetten M.S.M."/>
            <person name="Mascher T."/>
            <person name="Medema M.H."/>
            <person name="Devos D.P."/>
            <person name="Kaster A.-K."/>
            <person name="Ovreas L."/>
            <person name="Rohde M."/>
            <person name="Galperin M.Y."/>
            <person name="Jogler C."/>
        </authorList>
    </citation>
    <scope>NUCLEOTIDE SEQUENCE [LARGE SCALE GENOMIC DNA]</scope>
    <source>
        <strain evidence="3 4">Pan14r</strain>
    </source>
</reference>
<dbReference type="RefSeq" id="WP_145304545.1">
    <property type="nucleotide sequence ID" value="NZ_CP036319.1"/>
</dbReference>
<feature type="domain" description="LTD" evidence="2">
    <location>
        <begin position="17"/>
        <end position="131"/>
    </location>
</feature>
<organism evidence="3 4">
    <name type="scientific">Crateriforma conspicua</name>
    <dbReference type="NCBI Taxonomy" id="2527996"/>
    <lineage>
        <taxon>Bacteria</taxon>
        <taxon>Pseudomonadati</taxon>
        <taxon>Planctomycetota</taxon>
        <taxon>Planctomycetia</taxon>
        <taxon>Planctomycetales</taxon>
        <taxon>Planctomycetaceae</taxon>
        <taxon>Crateriforma</taxon>
    </lineage>
</organism>
<dbReference type="InterPro" id="IPR001322">
    <property type="entry name" value="Lamin_tail_dom"/>
</dbReference>
<dbReference type="PROSITE" id="PS51841">
    <property type="entry name" value="LTD"/>
    <property type="match status" value="1"/>
</dbReference>
<proteinExistence type="predicted"/>
<gene>
    <name evidence="3" type="ORF">Pan14r_47840</name>
</gene>
<keyword evidence="1" id="KW-0732">Signal</keyword>
<feature type="chain" id="PRO_5022856061" description="LTD domain-containing protein" evidence="1">
    <location>
        <begin position="22"/>
        <end position="220"/>
    </location>
</feature>
<sequence precursor="true">MKKVLFALVAAACTWMAPANAALVVTGLVDGPLSGGTPKAVELYSTTASADLAGYTLEYYFNANATPSVTVDFSGVSIGAGEFIYITPNAAEFNTFFGFAPTITGGGSINGDDSVVLNLNGSIVDTFGTPGTDGTGEAWEYLDGWAYRNDDTGPGAFNIAEWTFSGPNALDGEATNAGATTPFPIGTYQITAVPEPSSVACLTLLGCGAVYRRVRRKKVA</sequence>
<keyword evidence="4" id="KW-1185">Reference proteome</keyword>
<dbReference type="InterPro" id="IPR013424">
    <property type="entry name" value="Ice-binding_C"/>
</dbReference>
<comment type="caution">
    <text evidence="3">The sequence shown here is derived from an EMBL/GenBank/DDBJ whole genome shotgun (WGS) entry which is preliminary data.</text>
</comment>
<dbReference type="AlphaFoldDB" id="A0A5C5YBH3"/>
<dbReference type="NCBIfam" id="TIGR02595">
    <property type="entry name" value="PEP_CTERM"/>
    <property type="match status" value="1"/>
</dbReference>
<protein>
    <recommendedName>
        <fullName evidence="2">LTD domain-containing protein</fullName>
    </recommendedName>
</protein>
<evidence type="ECO:0000259" key="2">
    <source>
        <dbReference type="PROSITE" id="PS51841"/>
    </source>
</evidence>
<evidence type="ECO:0000313" key="3">
    <source>
        <dbReference type="EMBL" id="TWT72464.1"/>
    </source>
</evidence>
<evidence type="ECO:0000313" key="4">
    <source>
        <dbReference type="Proteomes" id="UP000317238"/>
    </source>
</evidence>
<dbReference type="Pfam" id="PF00932">
    <property type="entry name" value="LTD"/>
    <property type="match status" value="1"/>
</dbReference>
<dbReference type="EMBL" id="SJPL01000001">
    <property type="protein sequence ID" value="TWT72464.1"/>
    <property type="molecule type" value="Genomic_DNA"/>
</dbReference>
<name>A0A5C5YBH3_9PLAN</name>
<feature type="signal peptide" evidence="1">
    <location>
        <begin position="1"/>
        <end position="21"/>
    </location>
</feature>
<dbReference type="OrthoDB" id="9773411at2"/>
<evidence type="ECO:0000256" key="1">
    <source>
        <dbReference type="SAM" id="SignalP"/>
    </source>
</evidence>
<dbReference type="Proteomes" id="UP000317238">
    <property type="component" value="Unassembled WGS sequence"/>
</dbReference>
<accession>A0A5C5YBH3</accession>